<protein>
    <submittedName>
        <fullName evidence="2">Uncharacterized protein</fullName>
    </submittedName>
</protein>
<keyword evidence="3" id="KW-1185">Reference proteome</keyword>
<evidence type="ECO:0000313" key="3">
    <source>
        <dbReference type="Proteomes" id="UP001209540"/>
    </source>
</evidence>
<feature type="region of interest" description="Disordered" evidence="1">
    <location>
        <begin position="275"/>
        <end position="300"/>
    </location>
</feature>
<dbReference type="EMBL" id="JAIXMP010000002">
    <property type="protein sequence ID" value="KAI9277028.1"/>
    <property type="molecule type" value="Genomic_DNA"/>
</dbReference>
<feature type="region of interest" description="Disordered" evidence="1">
    <location>
        <begin position="109"/>
        <end position="130"/>
    </location>
</feature>
<evidence type="ECO:0000313" key="2">
    <source>
        <dbReference type="EMBL" id="KAI9277028.1"/>
    </source>
</evidence>
<name>A0AAD5KAT5_9FUNG</name>
<dbReference type="Proteomes" id="UP001209540">
    <property type="component" value="Unassembled WGS sequence"/>
</dbReference>
<gene>
    <name evidence="2" type="ORF">BDA99DRAFT_124770</name>
</gene>
<reference evidence="2" key="1">
    <citation type="journal article" date="2022" name="IScience">
        <title>Evolution of zygomycete secretomes and the origins of terrestrial fungal ecologies.</title>
        <authorList>
            <person name="Chang Y."/>
            <person name="Wang Y."/>
            <person name="Mondo S."/>
            <person name="Ahrendt S."/>
            <person name="Andreopoulos W."/>
            <person name="Barry K."/>
            <person name="Beard J."/>
            <person name="Benny G.L."/>
            <person name="Blankenship S."/>
            <person name="Bonito G."/>
            <person name="Cuomo C."/>
            <person name="Desiro A."/>
            <person name="Gervers K.A."/>
            <person name="Hundley H."/>
            <person name="Kuo A."/>
            <person name="LaButti K."/>
            <person name="Lang B.F."/>
            <person name="Lipzen A."/>
            <person name="O'Donnell K."/>
            <person name="Pangilinan J."/>
            <person name="Reynolds N."/>
            <person name="Sandor L."/>
            <person name="Smith M.E."/>
            <person name="Tsang A."/>
            <person name="Grigoriev I.V."/>
            <person name="Stajich J.E."/>
            <person name="Spatafora J.W."/>
        </authorList>
    </citation>
    <scope>NUCLEOTIDE SEQUENCE</scope>
    <source>
        <strain evidence="2">RSA 2281</strain>
    </source>
</reference>
<accession>A0AAD5KAT5</accession>
<reference evidence="2" key="2">
    <citation type="submission" date="2023-02" db="EMBL/GenBank/DDBJ databases">
        <authorList>
            <consortium name="DOE Joint Genome Institute"/>
            <person name="Mondo S.J."/>
            <person name="Chang Y."/>
            <person name="Wang Y."/>
            <person name="Ahrendt S."/>
            <person name="Andreopoulos W."/>
            <person name="Barry K."/>
            <person name="Beard J."/>
            <person name="Benny G.L."/>
            <person name="Blankenship S."/>
            <person name="Bonito G."/>
            <person name="Cuomo C."/>
            <person name="Desiro A."/>
            <person name="Gervers K.A."/>
            <person name="Hundley H."/>
            <person name="Kuo A."/>
            <person name="LaButti K."/>
            <person name="Lang B.F."/>
            <person name="Lipzen A."/>
            <person name="O'Donnell K."/>
            <person name="Pangilinan J."/>
            <person name="Reynolds N."/>
            <person name="Sandor L."/>
            <person name="Smith M.W."/>
            <person name="Tsang A."/>
            <person name="Grigoriev I.V."/>
            <person name="Stajich J.E."/>
            <person name="Spatafora J.W."/>
        </authorList>
    </citation>
    <scope>NUCLEOTIDE SEQUENCE</scope>
    <source>
        <strain evidence="2">RSA 2281</strain>
    </source>
</reference>
<feature type="compositionally biased region" description="Basic and acidic residues" evidence="1">
    <location>
        <begin position="278"/>
        <end position="292"/>
    </location>
</feature>
<sequence length="335" mass="37518">MKNRVVYEFLSGKGDMPYKDILEPYIKAIKNLIAIRTKTIKLFFIANHDTWNDKFYEMARKVASEARKIRLEDPDQLDDSPISMPTAPSSSQPQKQKRLENIITTISQEERQMTPAQEQQKQQQDEKVQTASNVNDVLDQPSESAHNTSNSRSLEGIHPARAEMIGLLKSSSAPVVSAPPIDIEEDRSACQPLSSNIIQENVSISNNSIPTVASPFSTPMQVLPPSHNNIQHNPVENNTRSNSFVSVANHQHGESSRNDPMDTTMMTLVNNKRPVSALEDHVSKEPSLDTSKRSRLKKSGVDNTETMDKILDFSEWHAATKSMLEWLGSVLKTSK</sequence>
<comment type="caution">
    <text evidence="2">The sequence shown here is derived from an EMBL/GenBank/DDBJ whole genome shotgun (WGS) entry which is preliminary data.</text>
</comment>
<organism evidence="2 3">
    <name type="scientific">Phascolomyces articulosus</name>
    <dbReference type="NCBI Taxonomy" id="60185"/>
    <lineage>
        <taxon>Eukaryota</taxon>
        <taxon>Fungi</taxon>
        <taxon>Fungi incertae sedis</taxon>
        <taxon>Mucoromycota</taxon>
        <taxon>Mucoromycotina</taxon>
        <taxon>Mucoromycetes</taxon>
        <taxon>Mucorales</taxon>
        <taxon>Lichtheimiaceae</taxon>
        <taxon>Phascolomyces</taxon>
    </lineage>
</organism>
<proteinExistence type="predicted"/>
<evidence type="ECO:0000256" key="1">
    <source>
        <dbReference type="SAM" id="MobiDB-lite"/>
    </source>
</evidence>
<feature type="region of interest" description="Disordered" evidence="1">
    <location>
        <begin position="70"/>
        <end position="97"/>
    </location>
</feature>
<dbReference type="AlphaFoldDB" id="A0AAD5KAT5"/>